<accession>A0A7C8ZLF7</accession>
<keyword evidence="6" id="KW-1133">Transmembrane helix</keyword>
<dbReference type="Gene3D" id="1.50.40.10">
    <property type="entry name" value="Mitochondrial carrier domain"/>
    <property type="match status" value="1"/>
</dbReference>
<evidence type="ECO:0000256" key="6">
    <source>
        <dbReference type="ARBA" id="ARBA00022989"/>
    </source>
</evidence>
<evidence type="ECO:0000256" key="4">
    <source>
        <dbReference type="ARBA" id="ARBA00022692"/>
    </source>
</evidence>
<dbReference type="PRINTS" id="PR00926">
    <property type="entry name" value="MITOCARRIER"/>
</dbReference>
<feature type="repeat" description="Solcar" evidence="10">
    <location>
        <begin position="227"/>
        <end position="324"/>
    </location>
</feature>
<dbReference type="FunFam" id="1.50.40.10:FF:000011">
    <property type="entry name" value="Mitochondrial thiamine pyrophosphate carrier 1"/>
    <property type="match status" value="1"/>
</dbReference>
<keyword evidence="7" id="KW-0496">Mitochondrion</keyword>
<keyword evidence="5" id="KW-0677">Repeat</keyword>
<organism evidence="12">
    <name type="scientific">Opuntia streptacantha</name>
    <name type="common">Prickly pear cactus</name>
    <name type="synonym">Opuntia cardona</name>
    <dbReference type="NCBI Taxonomy" id="393608"/>
    <lineage>
        <taxon>Eukaryota</taxon>
        <taxon>Viridiplantae</taxon>
        <taxon>Streptophyta</taxon>
        <taxon>Embryophyta</taxon>
        <taxon>Tracheophyta</taxon>
        <taxon>Spermatophyta</taxon>
        <taxon>Magnoliopsida</taxon>
        <taxon>eudicotyledons</taxon>
        <taxon>Gunneridae</taxon>
        <taxon>Pentapetalae</taxon>
        <taxon>Caryophyllales</taxon>
        <taxon>Cactineae</taxon>
        <taxon>Cactaceae</taxon>
        <taxon>Opuntioideae</taxon>
        <taxon>Opuntia</taxon>
    </lineage>
</organism>
<dbReference type="InterPro" id="IPR002067">
    <property type="entry name" value="MCP"/>
</dbReference>
<keyword evidence="3 11" id="KW-0813">Transport</keyword>
<sequence length="330" mass="36319">MEEPRQLRRALIDASAGAISGGISRTVTSPLDVIKIRFQVQLEPTTSWGIVHRNLYGASKYTGMVQAAKDIFREESLPGFWRGNVPALLMVMPYTAIQFTVLHKFKTFVSGSSKAEDHIRLSPYLSYVSGAVAGCAATIGSYPFDLVRTILASQGEPKVYPNMRSAFVGIFNTRGFRGLYAGLSPTLVEIVPYAGLQFGTYDTFKRWAMALNRFRFSEGYAGSDDSISSFQLFVCGLAAGTCAKAVCHPLDVVKKRFQVEGLERHTRYGARVEQGAYRNMQDALIRILRAEGWAGLYKGIVPSIVKAAPAGAVTFVAYEYTSNWMESITP</sequence>
<dbReference type="GO" id="GO:0031966">
    <property type="term" value="C:mitochondrial membrane"/>
    <property type="evidence" value="ECO:0007669"/>
    <property type="project" value="UniProtKB-SubCell"/>
</dbReference>
<dbReference type="GO" id="GO:0090422">
    <property type="term" value="F:thiamine pyrophosphate transmembrane transporter activity"/>
    <property type="evidence" value="ECO:0007669"/>
    <property type="project" value="UniProtKB-ARBA"/>
</dbReference>
<evidence type="ECO:0000256" key="11">
    <source>
        <dbReference type="RuleBase" id="RU000488"/>
    </source>
</evidence>
<evidence type="ECO:0000256" key="9">
    <source>
        <dbReference type="ARBA" id="ARBA00055350"/>
    </source>
</evidence>
<evidence type="ECO:0000256" key="3">
    <source>
        <dbReference type="ARBA" id="ARBA00022448"/>
    </source>
</evidence>
<evidence type="ECO:0000313" key="12">
    <source>
        <dbReference type="EMBL" id="MBA4646259.1"/>
    </source>
</evidence>
<evidence type="ECO:0000256" key="7">
    <source>
        <dbReference type="ARBA" id="ARBA00023128"/>
    </source>
</evidence>
<comment type="similarity">
    <text evidence="2 11">Belongs to the mitochondrial carrier (TC 2.A.29) family.</text>
</comment>
<comment type="subcellular location">
    <subcellularLocation>
        <location evidence="1">Mitochondrion membrane</location>
        <topology evidence="1">Multi-pass membrane protein</topology>
    </subcellularLocation>
</comment>
<reference evidence="12" key="2">
    <citation type="submission" date="2020-07" db="EMBL/GenBank/DDBJ databases">
        <authorList>
            <person name="Vera ALvarez R."/>
            <person name="Arias-Moreno D.M."/>
            <person name="Jimenez-Jacinto V."/>
            <person name="Jimenez-Bremont J.F."/>
            <person name="Swaminathan K."/>
            <person name="Moose S.P."/>
            <person name="Guerrero-Gonzalez M.L."/>
            <person name="Marino-Ramirez L."/>
            <person name="Landsman D."/>
            <person name="Rodriguez-Kessler M."/>
            <person name="Delgado-Sanchez P."/>
        </authorList>
    </citation>
    <scope>NUCLEOTIDE SEQUENCE</scope>
    <source>
        <tissue evidence="12">Cladode</tissue>
    </source>
</reference>
<dbReference type="PANTHER" id="PTHR24089">
    <property type="entry name" value="SOLUTE CARRIER FAMILY 25"/>
    <property type="match status" value="1"/>
</dbReference>
<name>A0A7C8ZLF7_OPUST</name>
<dbReference type="InterPro" id="IPR018108">
    <property type="entry name" value="MCP_transmembrane"/>
</dbReference>
<dbReference type="AlphaFoldDB" id="A0A7C8ZLF7"/>
<evidence type="ECO:0000256" key="1">
    <source>
        <dbReference type="ARBA" id="ARBA00004225"/>
    </source>
</evidence>
<dbReference type="PROSITE" id="PS50920">
    <property type="entry name" value="SOLCAR"/>
    <property type="match status" value="3"/>
</dbReference>
<dbReference type="EMBL" id="GISG01145382">
    <property type="protein sequence ID" value="MBA4646259.1"/>
    <property type="molecule type" value="Transcribed_RNA"/>
</dbReference>
<evidence type="ECO:0000256" key="8">
    <source>
        <dbReference type="ARBA" id="ARBA00023136"/>
    </source>
</evidence>
<evidence type="ECO:0000256" key="10">
    <source>
        <dbReference type="PROSITE-ProRule" id="PRU00282"/>
    </source>
</evidence>
<feature type="repeat" description="Solcar" evidence="10">
    <location>
        <begin position="121"/>
        <end position="207"/>
    </location>
</feature>
<reference evidence="12" key="1">
    <citation type="journal article" date="2013" name="J. Plant Res.">
        <title>Effect of fungi and light on seed germination of three Opuntia species from semiarid lands of central Mexico.</title>
        <authorList>
            <person name="Delgado-Sanchez P."/>
            <person name="Jimenez-Bremont J.F."/>
            <person name="Guerrero-Gonzalez Mde L."/>
            <person name="Flores J."/>
        </authorList>
    </citation>
    <scope>NUCLEOTIDE SEQUENCE</scope>
    <source>
        <tissue evidence="12">Cladode</tissue>
    </source>
</reference>
<dbReference type="SUPFAM" id="SSF103506">
    <property type="entry name" value="Mitochondrial carrier"/>
    <property type="match status" value="1"/>
</dbReference>
<proteinExistence type="inferred from homology"/>
<comment type="function">
    <text evidence="9">Mitochondrial transporter that mediates uptake of thiamine diphosphate (ThDP) into mitochondria.</text>
</comment>
<feature type="repeat" description="Solcar" evidence="10">
    <location>
        <begin position="8"/>
        <end position="108"/>
    </location>
</feature>
<keyword evidence="8 10" id="KW-0472">Membrane</keyword>
<evidence type="ECO:0000256" key="2">
    <source>
        <dbReference type="ARBA" id="ARBA00006375"/>
    </source>
</evidence>
<dbReference type="InterPro" id="IPR023395">
    <property type="entry name" value="MCP_dom_sf"/>
</dbReference>
<protein>
    <submittedName>
        <fullName evidence="12">Uncharacterized protein</fullName>
    </submittedName>
</protein>
<dbReference type="Pfam" id="PF00153">
    <property type="entry name" value="Mito_carr"/>
    <property type="match status" value="3"/>
</dbReference>
<keyword evidence="4 10" id="KW-0812">Transmembrane</keyword>
<evidence type="ECO:0000256" key="5">
    <source>
        <dbReference type="ARBA" id="ARBA00022737"/>
    </source>
</evidence>